<dbReference type="InterPro" id="IPR011008">
    <property type="entry name" value="Dimeric_a/b-barrel"/>
</dbReference>
<organism evidence="1 2">
    <name type="scientific">Cardiosporidium cionae</name>
    <dbReference type="NCBI Taxonomy" id="476202"/>
    <lineage>
        <taxon>Eukaryota</taxon>
        <taxon>Sar</taxon>
        <taxon>Alveolata</taxon>
        <taxon>Apicomplexa</taxon>
        <taxon>Aconoidasida</taxon>
        <taxon>Nephromycida</taxon>
        <taxon>Cardiosporidium</taxon>
    </lineage>
</organism>
<accession>A0ABQ7J3P2</accession>
<comment type="caution">
    <text evidence="1">The sequence shown here is derived from an EMBL/GenBank/DDBJ whole genome shotgun (WGS) entry which is preliminary data.</text>
</comment>
<dbReference type="Gene3D" id="3.30.70.100">
    <property type="match status" value="1"/>
</dbReference>
<dbReference type="EMBL" id="JADAQX010001878">
    <property type="protein sequence ID" value="KAF8817712.1"/>
    <property type="molecule type" value="Genomic_DNA"/>
</dbReference>
<dbReference type="Proteomes" id="UP000823046">
    <property type="component" value="Unassembled WGS sequence"/>
</dbReference>
<name>A0ABQ7J3P2_9APIC</name>
<dbReference type="SUPFAM" id="SSF54909">
    <property type="entry name" value="Dimeric alpha+beta barrel"/>
    <property type="match status" value="1"/>
</dbReference>
<reference evidence="1 2" key="1">
    <citation type="journal article" date="2020" name="bioRxiv">
        <title>Metabolic contributions of an alphaproteobacterial endosymbiont in the apicomplexan Cardiosporidium cionae.</title>
        <authorList>
            <person name="Hunter E.S."/>
            <person name="Paight C.J."/>
            <person name="Lane C.E."/>
        </authorList>
    </citation>
    <scope>NUCLEOTIDE SEQUENCE [LARGE SCALE GENOMIC DNA]</scope>
    <source>
        <strain evidence="1">ESH_2018</strain>
    </source>
</reference>
<evidence type="ECO:0000313" key="2">
    <source>
        <dbReference type="Proteomes" id="UP000823046"/>
    </source>
</evidence>
<proteinExistence type="predicted"/>
<sequence>MAFILRIRQAARGVKHWYGDSLVWQKSAIWASFGAICGYFWGSHKHRQRVAKGEFANHLHITEFNVKVEDIGTFEEAWNSHARVTQKQPGYQSTKLYKAIDWDDPPLSYLQVRSKLVVYSPSVLRRILSSFI</sequence>
<evidence type="ECO:0000313" key="1">
    <source>
        <dbReference type="EMBL" id="KAF8817712.1"/>
    </source>
</evidence>
<protein>
    <submittedName>
        <fullName evidence="1">Uncharacterized protein</fullName>
    </submittedName>
</protein>
<keyword evidence="2" id="KW-1185">Reference proteome</keyword>
<gene>
    <name evidence="1" type="ORF">IE077_004613</name>
</gene>